<protein>
    <submittedName>
        <fullName evidence="6">Efflux RND transporter periplasmic adaptor subunit</fullName>
    </submittedName>
</protein>
<evidence type="ECO:0000259" key="5">
    <source>
        <dbReference type="Pfam" id="PF25973"/>
    </source>
</evidence>
<keyword evidence="3" id="KW-0175">Coiled coil</keyword>
<evidence type="ECO:0000313" key="6">
    <source>
        <dbReference type="EMBL" id="QWT49624.1"/>
    </source>
</evidence>
<keyword evidence="2" id="KW-0813">Transport</keyword>
<dbReference type="NCBIfam" id="TIGR01730">
    <property type="entry name" value="RND_mfp"/>
    <property type="match status" value="1"/>
</dbReference>
<dbReference type="Proteomes" id="UP000683428">
    <property type="component" value="Chromosome"/>
</dbReference>
<keyword evidence="7" id="KW-1185">Reference proteome</keyword>
<comment type="similarity">
    <text evidence="1">Belongs to the membrane fusion protein (MFP) (TC 8.A.1) family.</text>
</comment>
<evidence type="ECO:0000256" key="3">
    <source>
        <dbReference type="SAM" id="Coils"/>
    </source>
</evidence>
<dbReference type="InterPro" id="IPR051909">
    <property type="entry name" value="MFP_Cation_Efflux"/>
</dbReference>
<sequence>MISLQRKSTRLALGAGAVALVALAAWALSRHSTAPLPDKGALQAPATTGNQTLHFAPGAPQLAYLRIEAAVEGPVPLLEPLNGRLAYDENHTARVFAPVQGRVLKVLTEPGTQVKAGQPLVTLDIPDYADLRKAEADLAMKRSAYNRAKALFDGEVLARKDLEGAQNDLQAAAAEADRSRSRLRNVEALPGQAGFALRTPLAGVVTERQATPGSEVRPDSDNPLFVVSDPRHLWAYAELPEKDLAKVHPGQPMAVMVDAYPDQRFQAVVESVGDVLDAQSRRVPVRCAVPNPDRKLKPEMFARLMPVEEGRHLPRVPNAALVTTGLHTYIFVELQPGALQRREVQLAYRGHEASYVEKGLNPGERVVTAGALLLNAELGGN</sequence>
<dbReference type="KEGG" id="aiq:Azoinq_03150"/>
<name>A0A975XVA6_9RHOO</name>
<dbReference type="FunFam" id="2.40.30.170:FF:000010">
    <property type="entry name" value="Efflux RND transporter periplasmic adaptor subunit"/>
    <property type="match status" value="1"/>
</dbReference>
<evidence type="ECO:0000313" key="7">
    <source>
        <dbReference type="Proteomes" id="UP000683428"/>
    </source>
</evidence>
<dbReference type="RefSeq" id="WP_216126290.1">
    <property type="nucleotide sequence ID" value="NZ_CP064782.1"/>
</dbReference>
<accession>A0A975XVA6</accession>
<dbReference type="Pfam" id="PF25973">
    <property type="entry name" value="BSH_CzcB"/>
    <property type="match status" value="1"/>
</dbReference>
<proteinExistence type="inferred from homology"/>
<dbReference type="GO" id="GO:0022857">
    <property type="term" value="F:transmembrane transporter activity"/>
    <property type="evidence" value="ECO:0007669"/>
    <property type="project" value="InterPro"/>
</dbReference>
<dbReference type="Pfam" id="PF25954">
    <property type="entry name" value="Beta-barrel_RND_2"/>
    <property type="match status" value="1"/>
</dbReference>
<gene>
    <name evidence="6" type="ORF">Azoinq_03150</name>
</gene>
<dbReference type="AlphaFoldDB" id="A0A975XVA6"/>
<evidence type="ECO:0000256" key="2">
    <source>
        <dbReference type="ARBA" id="ARBA00022448"/>
    </source>
</evidence>
<evidence type="ECO:0000256" key="1">
    <source>
        <dbReference type="ARBA" id="ARBA00009477"/>
    </source>
</evidence>
<dbReference type="InterPro" id="IPR058647">
    <property type="entry name" value="BSH_CzcB-like"/>
</dbReference>
<dbReference type="InterPro" id="IPR058792">
    <property type="entry name" value="Beta-barrel_RND_2"/>
</dbReference>
<organism evidence="6 7">
    <name type="scientific">Azospira inquinata</name>
    <dbReference type="NCBI Taxonomy" id="2785627"/>
    <lineage>
        <taxon>Bacteria</taxon>
        <taxon>Pseudomonadati</taxon>
        <taxon>Pseudomonadota</taxon>
        <taxon>Betaproteobacteria</taxon>
        <taxon>Rhodocyclales</taxon>
        <taxon>Rhodocyclaceae</taxon>
        <taxon>Azospira</taxon>
    </lineage>
</organism>
<dbReference type="EMBL" id="CP064782">
    <property type="protein sequence ID" value="QWT49624.1"/>
    <property type="molecule type" value="Genomic_DNA"/>
</dbReference>
<evidence type="ECO:0000259" key="4">
    <source>
        <dbReference type="Pfam" id="PF25954"/>
    </source>
</evidence>
<dbReference type="PANTHER" id="PTHR30097">
    <property type="entry name" value="CATION EFFLUX SYSTEM PROTEIN CUSB"/>
    <property type="match status" value="1"/>
</dbReference>
<dbReference type="InterPro" id="IPR006143">
    <property type="entry name" value="RND_pump_MFP"/>
</dbReference>
<feature type="coiled-coil region" evidence="3">
    <location>
        <begin position="162"/>
        <end position="189"/>
    </location>
</feature>
<feature type="domain" description="CzcB-like barrel-sandwich hybrid" evidence="5">
    <location>
        <begin position="92"/>
        <end position="229"/>
    </location>
</feature>
<reference evidence="6" key="1">
    <citation type="submission" date="2020-11" db="EMBL/GenBank/DDBJ databases">
        <title>Azospira inquinata sp. nov.</title>
        <authorList>
            <person name="Moe W.M."/>
            <person name="Mikes M.C."/>
        </authorList>
    </citation>
    <scope>NUCLEOTIDE SEQUENCE</scope>
    <source>
        <strain evidence="6">Azo-3</strain>
    </source>
</reference>
<dbReference type="GO" id="GO:0016020">
    <property type="term" value="C:membrane"/>
    <property type="evidence" value="ECO:0007669"/>
    <property type="project" value="InterPro"/>
</dbReference>
<feature type="domain" description="CusB-like beta-barrel" evidence="4">
    <location>
        <begin position="233"/>
        <end position="305"/>
    </location>
</feature>